<feature type="chain" id="PRO_5042540407" description="chymotrypsin" evidence="9">
    <location>
        <begin position="18"/>
        <end position="277"/>
    </location>
</feature>
<dbReference type="InterPro" id="IPR018114">
    <property type="entry name" value="TRYPSIN_HIS"/>
</dbReference>
<dbReference type="GO" id="GO:0005576">
    <property type="term" value="C:extracellular region"/>
    <property type="evidence" value="ECO:0007669"/>
    <property type="project" value="UniProtKB-SubCell"/>
</dbReference>
<dbReference type="GO" id="GO:0004252">
    <property type="term" value="F:serine-type endopeptidase activity"/>
    <property type="evidence" value="ECO:0007669"/>
    <property type="project" value="UniProtKB-EC"/>
</dbReference>
<evidence type="ECO:0000256" key="2">
    <source>
        <dbReference type="ARBA" id="ARBA00022525"/>
    </source>
</evidence>
<keyword evidence="2" id="KW-0964">Secreted</keyword>
<evidence type="ECO:0000313" key="11">
    <source>
        <dbReference type="Proteomes" id="UP000695007"/>
    </source>
</evidence>
<keyword evidence="9" id="KW-0732">Signal</keyword>
<evidence type="ECO:0000256" key="3">
    <source>
        <dbReference type="ARBA" id="ARBA00022670"/>
    </source>
</evidence>
<evidence type="ECO:0000256" key="9">
    <source>
        <dbReference type="SAM" id="SignalP"/>
    </source>
</evidence>
<dbReference type="GeneID" id="105365014"/>
<dbReference type="Gene3D" id="2.40.10.10">
    <property type="entry name" value="Trypsin-like serine proteases"/>
    <property type="match status" value="3"/>
</dbReference>
<reference evidence="12" key="1">
    <citation type="submission" date="2025-08" db="UniProtKB">
        <authorList>
            <consortium name="RefSeq"/>
        </authorList>
    </citation>
    <scope>IDENTIFICATION</scope>
</reference>
<sequence length="277" mass="29999">MHLKIALVSCFLAICYSEKPYAGLRPSLSRFYTRVVGGSDASKGEFPHQISLQWGYPPVLRHLCGGSILNNEWILTAAHCPLAVSGNLYVKAGKHLIHSVEQSEQDSKVEKIFVHEKYPSGVSPYDIALLKLKTPFVFDNFTQPIRLPQKNKSVNGEVILSGWGSTSNSSIPSMPNTLQKVALSIVDLNTCREALESLIGWTPLHATNICTGPLTENLSACSGDSGGPLIKSESDGSTEVIGIVSWGIIPCGTIGAPSVYTRVSAYIDWIESIINNN</sequence>
<comment type="subcellular location">
    <subcellularLocation>
        <location evidence="1">Secreted</location>
        <location evidence="1">Extracellular space</location>
    </subcellularLocation>
</comment>
<dbReference type="AlphaFoldDB" id="A0AAJ7DYT1"/>
<dbReference type="PROSITE" id="PS00135">
    <property type="entry name" value="TRYPSIN_SER"/>
    <property type="match status" value="1"/>
</dbReference>
<dbReference type="KEGG" id="csol:105365014"/>
<keyword evidence="3 8" id="KW-0645">Protease</keyword>
<dbReference type="PRINTS" id="PR00722">
    <property type="entry name" value="CHYMOTRYPSIN"/>
</dbReference>
<organism evidence="11 12">
    <name type="scientific">Ceratosolen solmsi marchali</name>
    <dbReference type="NCBI Taxonomy" id="326594"/>
    <lineage>
        <taxon>Eukaryota</taxon>
        <taxon>Metazoa</taxon>
        <taxon>Ecdysozoa</taxon>
        <taxon>Arthropoda</taxon>
        <taxon>Hexapoda</taxon>
        <taxon>Insecta</taxon>
        <taxon>Pterygota</taxon>
        <taxon>Neoptera</taxon>
        <taxon>Endopterygota</taxon>
        <taxon>Hymenoptera</taxon>
        <taxon>Apocrita</taxon>
        <taxon>Proctotrupomorpha</taxon>
        <taxon>Chalcidoidea</taxon>
        <taxon>Agaonidae</taxon>
        <taxon>Agaoninae</taxon>
        <taxon>Ceratosolen</taxon>
    </lineage>
</organism>
<keyword evidence="6" id="KW-1015">Disulfide bond</keyword>
<keyword evidence="5 8" id="KW-0720">Serine protease</keyword>
<dbReference type="FunFam" id="2.40.10.10:FF:000047">
    <property type="entry name" value="Trypsin eta"/>
    <property type="match status" value="1"/>
</dbReference>
<keyword evidence="4 8" id="KW-0378">Hydrolase</keyword>
<dbReference type="PROSITE" id="PS50240">
    <property type="entry name" value="TRYPSIN_DOM"/>
    <property type="match status" value="1"/>
</dbReference>
<dbReference type="InterPro" id="IPR043504">
    <property type="entry name" value="Peptidase_S1_PA_chymotrypsin"/>
</dbReference>
<dbReference type="PANTHER" id="PTHR24252">
    <property type="entry name" value="ACROSIN-RELATED"/>
    <property type="match status" value="1"/>
</dbReference>
<evidence type="ECO:0000256" key="5">
    <source>
        <dbReference type="ARBA" id="ARBA00022825"/>
    </source>
</evidence>
<dbReference type="InterPro" id="IPR001254">
    <property type="entry name" value="Trypsin_dom"/>
</dbReference>
<keyword evidence="11" id="KW-1185">Reference proteome</keyword>
<accession>A0AAJ7DYT1</accession>
<evidence type="ECO:0000256" key="8">
    <source>
        <dbReference type="RuleBase" id="RU363034"/>
    </source>
</evidence>
<dbReference type="CDD" id="cd00190">
    <property type="entry name" value="Tryp_SPc"/>
    <property type="match status" value="1"/>
</dbReference>
<dbReference type="Proteomes" id="UP000695007">
    <property type="component" value="Unplaced"/>
</dbReference>
<gene>
    <name evidence="12" type="primary">LOC105365014</name>
</gene>
<dbReference type="InterPro" id="IPR009003">
    <property type="entry name" value="Peptidase_S1_PA"/>
</dbReference>
<name>A0AAJ7DYT1_9HYME</name>
<proteinExistence type="predicted"/>
<dbReference type="EC" id="3.4.21.1" evidence="7"/>
<evidence type="ECO:0000313" key="12">
    <source>
        <dbReference type="RefSeq" id="XP_011501375.1"/>
    </source>
</evidence>
<evidence type="ECO:0000256" key="1">
    <source>
        <dbReference type="ARBA" id="ARBA00004239"/>
    </source>
</evidence>
<feature type="domain" description="Peptidase S1" evidence="10">
    <location>
        <begin position="35"/>
        <end position="275"/>
    </location>
</feature>
<dbReference type="InterPro" id="IPR001314">
    <property type="entry name" value="Peptidase_S1A"/>
</dbReference>
<dbReference type="SMART" id="SM00020">
    <property type="entry name" value="Tryp_SPc"/>
    <property type="match status" value="1"/>
</dbReference>
<dbReference type="InterPro" id="IPR033116">
    <property type="entry name" value="TRYPSIN_SER"/>
</dbReference>
<evidence type="ECO:0000256" key="4">
    <source>
        <dbReference type="ARBA" id="ARBA00022801"/>
    </source>
</evidence>
<evidence type="ECO:0000259" key="10">
    <source>
        <dbReference type="PROSITE" id="PS50240"/>
    </source>
</evidence>
<dbReference type="PANTHER" id="PTHR24252:SF7">
    <property type="entry name" value="HYALIN"/>
    <property type="match status" value="1"/>
</dbReference>
<dbReference type="RefSeq" id="XP_011501375.1">
    <property type="nucleotide sequence ID" value="XM_011503073.1"/>
</dbReference>
<evidence type="ECO:0000256" key="7">
    <source>
        <dbReference type="ARBA" id="ARBA00044036"/>
    </source>
</evidence>
<protein>
    <recommendedName>
        <fullName evidence="7">chymotrypsin</fullName>
        <ecNumber evidence="7">3.4.21.1</ecNumber>
    </recommendedName>
</protein>
<dbReference type="SUPFAM" id="SSF50494">
    <property type="entry name" value="Trypsin-like serine proteases"/>
    <property type="match status" value="1"/>
</dbReference>
<dbReference type="GO" id="GO:0016485">
    <property type="term" value="P:protein processing"/>
    <property type="evidence" value="ECO:0007669"/>
    <property type="project" value="UniProtKB-ARBA"/>
</dbReference>
<feature type="signal peptide" evidence="9">
    <location>
        <begin position="1"/>
        <end position="17"/>
    </location>
</feature>
<evidence type="ECO:0000256" key="6">
    <source>
        <dbReference type="ARBA" id="ARBA00023157"/>
    </source>
</evidence>
<dbReference type="Pfam" id="PF00089">
    <property type="entry name" value="Trypsin"/>
    <property type="match status" value="1"/>
</dbReference>
<dbReference type="PROSITE" id="PS00134">
    <property type="entry name" value="TRYPSIN_HIS"/>
    <property type="match status" value="1"/>
</dbReference>